<evidence type="ECO:0000256" key="10">
    <source>
        <dbReference type="ARBA" id="ARBA00023004"/>
    </source>
</evidence>
<evidence type="ECO:0000256" key="5">
    <source>
        <dbReference type="ARBA" id="ARBA00022617"/>
    </source>
</evidence>
<feature type="transmembrane region" description="Helical" evidence="13">
    <location>
        <begin position="66"/>
        <end position="86"/>
    </location>
</feature>
<protein>
    <recommendedName>
        <fullName evidence="16">Cytochrome P450</fullName>
    </recommendedName>
</protein>
<name>A0ABR2Z880_9AGAR</name>
<dbReference type="InterPro" id="IPR050121">
    <property type="entry name" value="Cytochrome_P450_monoxygenase"/>
</dbReference>
<evidence type="ECO:0000256" key="2">
    <source>
        <dbReference type="ARBA" id="ARBA00004370"/>
    </source>
</evidence>
<comment type="similarity">
    <text evidence="4">Belongs to the cytochrome P450 family.</text>
</comment>
<dbReference type="Pfam" id="PF00067">
    <property type="entry name" value="p450"/>
    <property type="match status" value="1"/>
</dbReference>
<evidence type="ECO:0000256" key="1">
    <source>
        <dbReference type="ARBA" id="ARBA00001971"/>
    </source>
</evidence>
<accession>A0ABR2Z880</accession>
<evidence type="ECO:0000256" key="9">
    <source>
        <dbReference type="ARBA" id="ARBA00023002"/>
    </source>
</evidence>
<comment type="pathway">
    <text evidence="3">Secondary metabolite biosynthesis; terpenoid biosynthesis.</text>
</comment>
<evidence type="ECO:0000256" key="6">
    <source>
        <dbReference type="ARBA" id="ARBA00022692"/>
    </source>
</evidence>
<evidence type="ECO:0000256" key="13">
    <source>
        <dbReference type="SAM" id="Phobius"/>
    </source>
</evidence>
<dbReference type="InterPro" id="IPR001128">
    <property type="entry name" value="Cyt_P450"/>
</dbReference>
<dbReference type="EMBL" id="JBBXMP010000723">
    <property type="protein sequence ID" value="KAL0057061.1"/>
    <property type="molecule type" value="Genomic_DNA"/>
</dbReference>
<evidence type="ECO:0008006" key="16">
    <source>
        <dbReference type="Google" id="ProtNLM"/>
    </source>
</evidence>
<keyword evidence="9" id="KW-0560">Oxidoreductase</keyword>
<keyword evidence="5" id="KW-0349">Heme</keyword>
<comment type="cofactor">
    <cofactor evidence="1">
        <name>heme</name>
        <dbReference type="ChEBI" id="CHEBI:30413"/>
    </cofactor>
</comment>
<keyword evidence="10" id="KW-0408">Iron</keyword>
<gene>
    <name evidence="14" type="ORF">AAF712_016315</name>
</gene>
<proteinExistence type="inferred from homology"/>
<dbReference type="InterPro" id="IPR036396">
    <property type="entry name" value="Cyt_P450_sf"/>
</dbReference>
<keyword evidence="6 13" id="KW-0812">Transmembrane</keyword>
<evidence type="ECO:0000256" key="8">
    <source>
        <dbReference type="ARBA" id="ARBA00022989"/>
    </source>
</evidence>
<dbReference type="PRINTS" id="PR00463">
    <property type="entry name" value="EP450I"/>
</dbReference>
<keyword evidence="12 13" id="KW-0472">Membrane</keyword>
<keyword evidence="7" id="KW-0479">Metal-binding</keyword>
<reference evidence="14 15" key="1">
    <citation type="submission" date="2024-05" db="EMBL/GenBank/DDBJ databases">
        <title>A draft genome resource for the thread blight pathogen Marasmius tenuissimus strain MS-2.</title>
        <authorList>
            <person name="Yulfo-Soto G.E."/>
            <person name="Baruah I.K."/>
            <person name="Amoako-Attah I."/>
            <person name="Bukari Y."/>
            <person name="Meinhardt L.W."/>
            <person name="Bailey B.A."/>
            <person name="Cohen S.P."/>
        </authorList>
    </citation>
    <scope>NUCLEOTIDE SEQUENCE [LARGE SCALE GENOMIC DNA]</scope>
    <source>
        <strain evidence="14 15">MS-2</strain>
    </source>
</reference>
<dbReference type="Proteomes" id="UP001437256">
    <property type="component" value="Unassembled WGS sequence"/>
</dbReference>
<comment type="subcellular location">
    <subcellularLocation>
        <location evidence="2">Membrane</location>
    </subcellularLocation>
</comment>
<evidence type="ECO:0000256" key="3">
    <source>
        <dbReference type="ARBA" id="ARBA00004721"/>
    </source>
</evidence>
<evidence type="ECO:0000313" key="15">
    <source>
        <dbReference type="Proteomes" id="UP001437256"/>
    </source>
</evidence>
<keyword evidence="11" id="KW-0503">Monooxygenase</keyword>
<evidence type="ECO:0000256" key="7">
    <source>
        <dbReference type="ARBA" id="ARBA00022723"/>
    </source>
</evidence>
<dbReference type="InterPro" id="IPR002401">
    <property type="entry name" value="Cyt_P450_E_grp-I"/>
</dbReference>
<dbReference type="Gene3D" id="1.10.630.10">
    <property type="entry name" value="Cytochrome P450"/>
    <property type="match status" value="1"/>
</dbReference>
<organism evidence="14 15">
    <name type="scientific">Marasmius tenuissimus</name>
    <dbReference type="NCBI Taxonomy" id="585030"/>
    <lineage>
        <taxon>Eukaryota</taxon>
        <taxon>Fungi</taxon>
        <taxon>Dikarya</taxon>
        <taxon>Basidiomycota</taxon>
        <taxon>Agaricomycotina</taxon>
        <taxon>Agaricomycetes</taxon>
        <taxon>Agaricomycetidae</taxon>
        <taxon>Agaricales</taxon>
        <taxon>Marasmiineae</taxon>
        <taxon>Marasmiaceae</taxon>
        <taxon>Marasmius</taxon>
    </lineage>
</organism>
<keyword evidence="8 13" id="KW-1133">Transmembrane helix</keyword>
<keyword evidence="15" id="KW-1185">Reference proteome</keyword>
<dbReference type="PANTHER" id="PTHR24305">
    <property type="entry name" value="CYTOCHROME P450"/>
    <property type="match status" value="1"/>
</dbReference>
<dbReference type="PANTHER" id="PTHR24305:SF166">
    <property type="entry name" value="CYTOCHROME P450 12A4, MITOCHONDRIAL-RELATED"/>
    <property type="match status" value="1"/>
</dbReference>
<dbReference type="PRINTS" id="PR00385">
    <property type="entry name" value="P450"/>
</dbReference>
<evidence type="ECO:0000313" key="14">
    <source>
        <dbReference type="EMBL" id="KAL0057061.1"/>
    </source>
</evidence>
<comment type="caution">
    <text evidence="14">The sequence shown here is derived from an EMBL/GenBank/DDBJ whole genome shotgun (WGS) entry which is preliminary data.</text>
</comment>
<evidence type="ECO:0000256" key="12">
    <source>
        <dbReference type="ARBA" id="ARBA00023136"/>
    </source>
</evidence>
<evidence type="ECO:0000256" key="4">
    <source>
        <dbReference type="ARBA" id="ARBA00010617"/>
    </source>
</evidence>
<dbReference type="SUPFAM" id="SSF48264">
    <property type="entry name" value="Cytochrome P450"/>
    <property type="match status" value="1"/>
</dbReference>
<dbReference type="CDD" id="cd11061">
    <property type="entry name" value="CYP67-like"/>
    <property type="match status" value="1"/>
</dbReference>
<sequence>MSSIMVSNPLATSGVILGIANHLYFKKYEPVRTAVVRTTGLLLLQPAIQILLLHRFASVEISKARAILAYLIFFSSMATSIVFYRLSPFHPLAKVPGPMISKITKFRNMYISWTGKQHIRLKELHDQYGPIVRTGPNDISVNDHASIKAVLSSDGLPKGPAYLSRSPVGSPPLILVATGEEHTRRRRLWNRGFSSESIKEYQQIVVTKANELSEGLSARAGTELDLMGWLNFFAFDFMAEMAFGSKTGMLKHGKDDTGVIKLIHDSGRFVEILGHVPWLSHLFTLLPSTNTKIRDIALTWGRQRVENGSEMKDLWYHLSDEEGHEKVKPRGDLVGPDSLAAIIAGSDTTATSMANFFWCILSHPEAYKRVSKEVDTEYPPGTDPLLDDSRYGNLKFLKACLNESLRVLPPVPSNGPRYIPSGSGGKIISGHFIVEGTQVQVPPMCVHFNPDNFSPSPESFIPERWIPGELKGPVTMKMDAFIPFSYGPANCAGKNLAMVEMMMVLPTLIQRFRFKFADGFEWKEWPGKKVDAFLTTNDPLKVVVEPRF</sequence>
<evidence type="ECO:0000256" key="11">
    <source>
        <dbReference type="ARBA" id="ARBA00023033"/>
    </source>
</evidence>
<feature type="transmembrane region" description="Helical" evidence="13">
    <location>
        <begin position="34"/>
        <end position="54"/>
    </location>
</feature>